<accession>A0A0L6ZB19</accession>
<feature type="domain" description="Rod shape-determining protein MreC beta-barrel core" evidence="8">
    <location>
        <begin position="121"/>
        <end position="271"/>
    </location>
</feature>
<evidence type="ECO:0000313" key="9">
    <source>
        <dbReference type="EMBL" id="KOA20171.1"/>
    </source>
</evidence>
<keyword evidence="7" id="KW-0472">Membrane</keyword>
<evidence type="ECO:0000256" key="4">
    <source>
        <dbReference type="ARBA" id="ARBA00032089"/>
    </source>
</evidence>
<comment type="similarity">
    <text evidence="1 5">Belongs to the MreC family.</text>
</comment>
<dbReference type="InterPro" id="IPR042175">
    <property type="entry name" value="Cell/Rod_MreC_2"/>
</dbReference>
<dbReference type="InterPro" id="IPR055342">
    <property type="entry name" value="MreC_beta-barrel_core"/>
</dbReference>
<dbReference type="PATRIC" id="fig|1121318.3.peg.1380"/>
<keyword evidence="3 5" id="KW-0133">Cell shape</keyword>
<evidence type="ECO:0000313" key="10">
    <source>
        <dbReference type="Proteomes" id="UP000037043"/>
    </source>
</evidence>
<name>A0A0L6ZB19_9CLOT</name>
<dbReference type="Gene3D" id="2.40.10.340">
    <property type="entry name" value="Rod shape-determining protein MreC, domain 1"/>
    <property type="match status" value="1"/>
</dbReference>
<feature type="coiled-coil region" evidence="6">
    <location>
        <begin position="67"/>
        <end position="111"/>
    </location>
</feature>
<reference evidence="10" key="1">
    <citation type="submission" date="2015-08" db="EMBL/GenBank/DDBJ databases">
        <title>Genome sequence of the strict anaerobe Clostridium homopropionicum LuHBu1 (DSM 5847T).</title>
        <authorList>
            <person name="Poehlein A."/>
            <person name="Beck M."/>
            <person name="Schiel-Bengelsdorf B."/>
            <person name="Bengelsdorf F.R."/>
            <person name="Daniel R."/>
            <person name="Duerre P."/>
        </authorList>
    </citation>
    <scope>NUCLEOTIDE SEQUENCE [LARGE SCALE GENOMIC DNA]</scope>
    <source>
        <strain evidence="10">DSM 5847</strain>
    </source>
</reference>
<dbReference type="PANTHER" id="PTHR34138">
    <property type="entry name" value="CELL SHAPE-DETERMINING PROTEIN MREC"/>
    <property type="match status" value="1"/>
</dbReference>
<gene>
    <name evidence="9" type="primary">mreC</name>
    <name evidence="9" type="ORF">CLHOM_13700</name>
</gene>
<keyword evidence="10" id="KW-1185">Reference proteome</keyword>
<evidence type="ECO:0000256" key="7">
    <source>
        <dbReference type="SAM" id="Phobius"/>
    </source>
</evidence>
<dbReference type="Pfam" id="PF04085">
    <property type="entry name" value="MreC"/>
    <property type="match status" value="1"/>
</dbReference>
<evidence type="ECO:0000256" key="5">
    <source>
        <dbReference type="PIRNR" id="PIRNR038471"/>
    </source>
</evidence>
<proteinExistence type="inferred from homology"/>
<evidence type="ECO:0000256" key="2">
    <source>
        <dbReference type="ARBA" id="ARBA00013855"/>
    </source>
</evidence>
<dbReference type="Proteomes" id="UP000037043">
    <property type="component" value="Unassembled WGS sequence"/>
</dbReference>
<dbReference type="GO" id="GO:0005886">
    <property type="term" value="C:plasma membrane"/>
    <property type="evidence" value="ECO:0007669"/>
    <property type="project" value="TreeGrafter"/>
</dbReference>
<evidence type="ECO:0000256" key="3">
    <source>
        <dbReference type="ARBA" id="ARBA00022960"/>
    </source>
</evidence>
<dbReference type="GO" id="GO:0008360">
    <property type="term" value="P:regulation of cell shape"/>
    <property type="evidence" value="ECO:0007669"/>
    <property type="project" value="UniProtKB-KW"/>
</dbReference>
<dbReference type="EMBL" id="LHUR01000018">
    <property type="protein sequence ID" value="KOA20171.1"/>
    <property type="molecule type" value="Genomic_DNA"/>
</dbReference>
<dbReference type="NCBIfam" id="TIGR00219">
    <property type="entry name" value="mreC"/>
    <property type="match status" value="1"/>
</dbReference>
<dbReference type="InterPro" id="IPR007221">
    <property type="entry name" value="MreC"/>
</dbReference>
<dbReference type="PANTHER" id="PTHR34138:SF1">
    <property type="entry name" value="CELL SHAPE-DETERMINING PROTEIN MREC"/>
    <property type="match status" value="1"/>
</dbReference>
<dbReference type="Gene3D" id="2.40.10.350">
    <property type="entry name" value="Rod shape-determining protein MreC, domain 2"/>
    <property type="match status" value="1"/>
</dbReference>
<comment type="function">
    <text evidence="5">Involved in formation and maintenance of cell shape.</text>
</comment>
<protein>
    <recommendedName>
        <fullName evidence="2 5">Cell shape-determining protein MreC</fullName>
    </recommendedName>
    <alternativeName>
        <fullName evidence="4 5">Cell shape protein MreC</fullName>
    </alternativeName>
</protein>
<sequence>MTFFKNKLTVTVIVLSVSFLVLIGYTVNKKNMTAAEDGIGKVLNSIQGVVYKVNNGLKNNINFIVNYRKIKEENKQILEENLQLKDKALNYDALKNENERLRQMLNFKNQRTEYDYLGCDIIGKSGDNWLDGFVINRGTEDGVKDRMVVVTGAGLVGQVTAVGSNWAIVQSLVNENIAVAGMLNSTRENDGVVKGYRDYDDKLLAKLYYLPLDSLVKEGDLVLTSGLGGLYPKGIKIGTVINVEEDKGKLIKNALIEPSVDFNKLEELFIVIPKNNREVKY</sequence>
<dbReference type="AlphaFoldDB" id="A0A0L6ZB19"/>
<keyword evidence="7" id="KW-0812">Transmembrane</keyword>
<keyword evidence="6" id="KW-0175">Coiled coil</keyword>
<keyword evidence="7" id="KW-1133">Transmembrane helix</keyword>
<dbReference type="RefSeq" id="WP_052220939.1">
    <property type="nucleotide sequence ID" value="NZ_LHUR01000018.1"/>
</dbReference>
<organism evidence="9 10">
    <name type="scientific">Clostridium homopropionicum DSM 5847</name>
    <dbReference type="NCBI Taxonomy" id="1121318"/>
    <lineage>
        <taxon>Bacteria</taxon>
        <taxon>Bacillati</taxon>
        <taxon>Bacillota</taxon>
        <taxon>Clostridia</taxon>
        <taxon>Eubacteriales</taxon>
        <taxon>Clostridiaceae</taxon>
        <taxon>Clostridium</taxon>
    </lineage>
</organism>
<dbReference type="STRING" id="36844.SAMN04488501_111105"/>
<dbReference type="InterPro" id="IPR042177">
    <property type="entry name" value="Cell/Rod_1"/>
</dbReference>
<evidence type="ECO:0000256" key="1">
    <source>
        <dbReference type="ARBA" id="ARBA00009369"/>
    </source>
</evidence>
<evidence type="ECO:0000259" key="8">
    <source>
        <dbReference type="Pfam" id="PF04085"/>
    </source>
</evidence>
<dbReference type="PIRSF" id="PIRSF038471">
    <property type="entry name" value="MreC"/>
    <property type="match status" value="1"/>
</dbReference>
<comment type="caution">
    <text evidence="9">The sequence shown here is derived from an EMBL/GenBank/DDBJ whole genome shotgun (WGS) entry which is preliminary data.</text>
</comment>
<feature type="transmembrane region" description="Helical" evidence="7">
    <location>
        <begin position="7"/>
        <end position="27"/>
    </location>
</feature>
<evidence type="ECO:0000256" key="6">
    <source>
        <dbReference type="SAM" id="Coils"/>
    </source>
</evidence>